<keyword evidence="2" id="KW-0614">Plasmid</keyword>
<dbReference type="Proteomes" id="UP001219585">
    <property type="component" value="Plasmid unnamed"/>
</dbReference>
<dbReference type="EMBL" id="CP113528">
    <property type="protein sequence ID" value="WDV09289.1"/>
    <property type="molecule type" value="Genomic_DNA"/>
</dbReference>
<protein>
    <submittedName>
        <fullName evidence="2">Uncharacterized protein</fullName>
    </submittedName>
</protein>
<feature type="transmembrane region" description="Helical" evidence="1">
    <location>
        <begin position="7"/>
        <end position="26"/>
    </location>
</feature>
<feature type="transmembrane region" description="Helical" evidence="1">
    <location>
        <begin position="174"/>
        <end position="193"/>
    </location>
</feature>
<accession>A0AAJ5S036</accession>
<proteinExistence type="predicted"/>
<geneLocation type="plasmid" evidence="2 3">
    <name>unnamed</name>
</geneLocation>
<keyword evidence="1" id="KW-0812">Transmembrane</keyword>
<dbReference type="AlphaFoldDB" id="A0AAJ5S036"/>
<feature type="transmembrane region" description="Helical" evidence="1">
    <location>
        <begin position="38"/>
        <end position="57"/>
    </location>
</feature>
<dbReference type="RefSeq" id="WP_274797507.1">
    <property type="nucleotide sequence ID" value="NZ_CP113528.1"/>
</dbReference>
<feature type="transmembrane region" description="Helical" evidence="1">
    <location>
        <begin position="97"/>
        <end position="122"/>
    </location>
</feature>
<reference evidence="2" key="1">
    <citation type="submission" date="2022-11" db="EMBL/GenBank/DDBJ databases">
        <title>Lysinibacillus irui.</title>
        <authorList>
            <person name="Akintayo S.O."/>
        </authorList>
    </citation>
    <scope>NUCLEOTIDE SEQUENCE</scope>
    <source>
        <strain evidence="2">IRB4-01</strain>
        <plasmid evidence="2">unnamed</plasmid>
    </source>
</reference>
<gene>
    <name evidence="2" type="ORF">OU989_22460</name>
</gene>
<name>A0AAJ5S036_9BACI</name>
<sequence length="199" mass="22768">MKENESGFVGVMLLYGALLVLIAYLLKISSNKEWENTSFWFTIAGAVALVQALKYFCGRLNNSNVLIITMILAEMVTISICTMIGLMIATYLVELKIVTSFATVLLIGFAIIYIIYELFAILGRYIPYNKKYRQLRKEFEEKYNMVNILTILATVLTFLIFAKGAEASSAKDTLMQFFFSCCIVYVLLIHYCWKFKLNK</sequence>
<feature type="transmembrane region" description="Helical" evidence="1">
    <location>
        <begin position="143"/>
        <end position="162"/>
    </location>
</feature>
<evidence type="ECO:0000256" key="1">
    <source>
        <dbReference type="SAM" id="Phobius"/>
    </source>
</evidence>
<dbReference type="KEGG" id="liu:OU989_22460"/>
<evidence type="ECO:0000313" key="3">
    <source>
        <dbReference type="Proteomes" id="UP001219585"/>
    </source>
</evidence>
<feature type="transmembrane region" description="Helical" evidence="1">
    <location>
        <begin position="64"/>
        <end position="91"/>
    </location>
</feature>
<evidence type="ECO:0000313" key="2">
    <source>
        <dbReference type="EMBL" id="WDV09289.1"/>
    </source>
</evidence>
<keyword evidence="1" id="KW-0472">Membrane</keyword>
<organism evidence="2 3">
    <name type="scientific">Lysinibacillus irui</name>
    <dbReference type="NCBI Taxonomy" id="2998077"/>
    <lineage>
        <taxon>Bacteria</taxon>
        <taxon>Bacillati</taxon>
        <taxon>Bacillota</taxon>
        <taxon>Bacilli</taxon>
        <taxon>Bacillales</taxon>
        <taxon>Bacillaceae</taxon>
        <taxon>Lysinibacillus</taxon>
    </lineage>
</organism>
<keyword evidence="1" id="KW-1133">Transmembrane helix</keyword>